<keyword evidence="2" id="KW-1185">Reference proteome</keyword>
<proteinExistence type="predicted"/>
<organism evidence="1 2">
    <name type="scientific">Spirosoma terrae</name>
    <dbReference type="NCBI Taxonomy" id="1968276"/>
    <lineage>
        <taxon>Bacteria</taxon>
        <taxon>Pseudomonadati</taxon>
        <taxon>Bacteroidota</taxon>
        <taxon>Cytophagia</taxon>
        <taxon>Cytophagales</taxon>
        <taxon>Cytophagaceae</taxon>
        <taxon>Spirosoma</taxon>
    </lineage>
</organism>
<protein>
    <recommendedName>
        <fullName evidence="3">Tox-REase-7 domain-containing protein</fullName>
    </recommendedName>
</protein>
<dbReference type="AlphaFoldDB" id="A0A6L9LIB7"/>
<comment type="caution">
    <text evidence="1">The sequence shown here is derived from an EMBL/GenBank/DDBJ whole genome shotgun (WGS) entry which is preliminary data.</text>
</comment>
<accession>A0A6L9LIB7</accession>
<name>A0A6L9LIB7_9BACT</name>
<dbReference type="Proteomes" id="UP000474175">
    <property type="component" value="Unassembled WGS sequence"/>
</dbReference>
<reference evidence="1 2" key="1">
    <citation type="submission" date="2020-02" db="EMBL/GenBank/DDBJ databases">
        <title>Draft genome sequence of two Spirosoma agri KCTC 52727 and Spirosoma terrae KCTC 52035.</title>
        <authorList>
            <person name="Rojas J."/>
            <person name="Ambika Manirajan B."/>
            <person name="Suarez C."/>
            <person name="Ratering S."/>
            <person name="Schnell S."/>
        </authorList>
    </citation>
    <scope>NUCLEOTIDE SEQUENCE [LARGE SCALE GENOMIC DNA]</scope>
    <source>
        <strain evidence="1 2">KCTC 52035</strain>
    </source>
</reference>
<gene>
    <name evidence="1" type="ORF">GK108_26315</name>
</gene>
<evidence type="ECO:0008006" key="3">
    <source>
        <dbReference type="Google" id="ProtNLM"/>
    </source>
</evidence>
<sequence length="125" mass="14128">MMNKQVYVQQVADWARIRGYTDILANVDGYAKPKAYGRQQDGESFVPDVTGKQFDQKSYFEVVLKTNDTDYLIAKLKLLYQLATRNGGQLFLMVPKGHSLFAKAIASNSRVPAEIIVLPERKKIS</sequence>
<evidence type="ECO:0000313" key="1">
    <source>
        <dbReference type="EMBL" id="NDU98428.1"/>
    </source>
</evidence>
<dbReference type="EMBL" id="JAAFZH010000017">
    <property type="protein sequence ID" value="NDU98428.1"/>
    <property type="molecule type" value="Genomic_DNA"/>
</dbReference>
<evidence type="ECO:0000313" key="2">
    <source>
        <dbReference type="Proteomes" id="UP000474175"/>
    </source>
</evidence>